<organism evidence="2 3">
    <name type="scientific">Monilinia laxa</name>
    <name type="common">Brown rot fungus</name>
    <name type="synonym">Sclerotinia laxa</name>
    <dbReference type="NCBI Taxonomy" id="61186"/>
    <lineage>
        <taxon>Eukaryota</taxon>
        <taxon>Fungi</taxon>
        <taxon>Dikarya</taxon>
        <taxon>Ascomycota</taxon>
        <taxon>Pezizomycotina</taxon>
        <taxon>Leotiomycetes</taxon>
        <taxon>Helotiales</taxon>
        <taxon>Sclerotiniaceae</taxon>
        <taxon>Monilinia</taxon>
    </lineage>
</organism>
<sequence length="89" mass="10521">MLPINRAISNLAHSRLGIKFYLSFTSNAVVVTFESYLIDLLRDRKEYSTSTSNKKEEEKKNRRKKKKKKKKKQKKNMPTSIRIPGSYVW</sequence>
<protein>
    <submittedName>
        <fullName evidence="2">Uncharacterized protein</fullName>
    </submittedName>
</protein>
<gene>
    <name evidence="2" type="ORF">EYC80_002656</name>
</gene>
<dbReference type="Proteomes" id="UP000326757">
    <property type="component" value="Unassembled WGS sequence"/>
</dbReference>
<proteinExistence type="predicted"/>
<keyword evidence="3" id="KW-1185">Reference proteome</keyword>
<feature type="region of interest" description="Disordered" evidence="1">
    <location>
        <begin position="46"/>
        <end position="89"/>
    </location>
</feature>
<comment type="caution">
    <text evidence="2">The sequence shown here is derived from an EMBL/GenBank/DDBJ whole genome shotgun (WGS) entry which is preliminary data.</text>
</comment>
<evidence type="ECO:0000313" key="3">
    <source>
        <dbReference type="Proteomes" id="UP000326757"/>
    </source>
</evidence>
<evidence type="ECO:0000313" key="2">
    <source>
        <dbReference type="EMBL" id="KAB8297301.1"/>
    </source>
</evidence>
<name>A0A5N6K4N7_MONLA</name>
<feature type="compositionally biased region" description="Basic residues" evidence="1">
    <location>
        <begin position="61"/>
        <end position="75"/>
    </location>
</feature>
<evidence type="ECO:0000256" key="1">
    <source>
        <dbReference type="SAM" id="MobiDB-lite"/>
    </source>
</evidence>
<dbReference type="EMBL" id="VIGI01000008">
    <property type="protein sequence ID" value="KAB8297301.1"/>
    <property type="molecule type" value="Genomic_DNA"/>
</dbReference>
<feature type="compositionally biased region" description="Basic and acidic residues" evidence="1">
    <location>
        <begin position="46"/>
        <end position="60"/>
    </location>
</feature>
<dbReference type="AlphaFoldDB" id="A0A5N6K4N7"/>
<reference evidence="2 3" key="1">
    <citation type="submission" date="2019-06" db="EMBL/GenBank/DDBJ databases">
        <title>Genome Sequence of the Brown Rot Fungal Pathogen Monilinia laxa.</title>
        <authorList>
            <person name="De Miccolis Angelini R.M."/>
            <person name="Landi L."/>
            <person name="Abate D."/>
            <person name="Pollastro S."/>
            <person name="Romanazzi G."/>
            <person name="Faretra F."/>
        </authorList>
    </citation>
    <scope>NUCLEOTIDE SEQUENCE [LARGE SCALE GENOMIC DNA]</scope>
    <source>
        <strain evidence="2 3">Mlax316</strain>
    </source>
</reference>
<accession>A0A5N6K4N7</accession>